<feature type="region of interest" description="Disordered" evidence="1">
    <location>
        <begin position="1"/>
        <end position="84"/>
    </location>
</feature>
<organism evidence="2 3">
    <name type="scientific">Acer negundo</name>
    <name type="common">Box elder</name>
    <dbReference type="NCBI Taxonomy" id="4023"/>
    <lineage>
        <taxon>Eukaryota</taxon>
        <taxon>Viridiplantae</taxon>
        <taxon>Streptophyta</taxon>
        <taxon>Embryophyta</taxon>
        <taxon>Tracheophyta</taxon>
        <taxon>Spermatophyta</taxon>
        <taxon>Magnoliopsida</taxon>
        <taxon>eudicotyledons</taxon>
        <taxon>Gunneridae</taxon>
        <taxon>Pentapetalae</taxon>
        <taxon>rosids</taxon>
        <taxon>malvids</taxon>
        <taxon>Sapindales</taxon>
        <taxon>Sapindaceae</taxon>
        <taxon>Hippocastanoideae</taxon>
        <taxon>Acereae</taxon>
        <taxon>Acer</taxon>
    </lineage>
</organism>
<reference evidence="2" key="1">
    <citation type="journal article" date="2022" name="Plant J.">
        <title>Strategies of tolerance reflected in two North American maple genomes.</title>
        <authorList>
            <person name="McEvoy S.L."/>
            <person name="Sezen U.U."/>
            <person name="Trouern-Trend A."/>
            <person name="McMahon S.M."/>
            <person name="Schaberg P.G."/>
            <person name="Yang J."/>
            <person name="Wegrzyn J.L."/>
            <person name="Swenson N.G."/>
        </authorList>
    </citation>
    <scope>NUCLEOTIDE SEQUENCE</scope>
    <source>
        <strain evidence="2">91603</strain>
    </source>
</reference>
<proteinExistence type="predicted"/>
<dbReference type="Proteomes" id="UP001064489">
    <property type="component" value="Chromosome 9"/>
</dbReference>
<accession>A0AAD5JW94</accession>
<gene>
    <name evidence="2" type="ORF">LWI28_028379</name>
</gene>
<evidence type="ECO:0000313" key="3">
    <source>
        <dbReference type="Proteomes" id="UP001064489"/>
    </source>
</evidence>
<evidence type="ECO:0000256" key="1">
    <source>
        <dbReference type="SAM" id="MobiDB-lite"/>
    </source>
</evidence>
<dbReference type="AlphaFoldDB" id="A0AAD5JW94"/>
<sequence>MSRSASPDRHKYRGRDRYDEERRSRRRSRGSSKRSQSPYRTPNRGESPDRCNHNENSPALKSVSPRGQPSVSRSPSPHRSRANE</sequence>
<reference evidence="2" key="2">
    <citation type="submission" date="2023-02" db="EMBL/GenBank/DDBJ databases">
        <authorList>
            <person name="Swenson N.G."/>
            <person name="Wegrzyn J.L."/>
            <person name="Mcevoy S.L."/>
        </authorList>
    </citation>
    <scope>NUCLEOTIDE SEQUENCE</scope>
    <source>
        <strain evidence="2">91603</strain>
        <tissue evidence="2">Leaf</tissue>
    </source>
</reference>
<protein>
    <submittedName>
        <fullName evidence="2">Uncharacterized protein</fullName>
    </submittedName>
</protein>
<evidence type="ECO:0000313" key="2">
    <source>
        <dbReference type="EMBL" id="KAI9201739.1"/>
    </source>
</evidence>
<comment type="caution">
    <text evidence="2">The sequence shown here is derived from an EMBL/GenBank/DDBJ whole genome shotgun (WGS) entry which is preliminary data.</text>
</comment>
<keyword evidence="3" id="KW-1185">Reference proteome</keyword>
<name>A0AAD5JW94_ACENE</name>
<dbReference type="EMBL" id="JAJSOW010000001">
    <property type="protein sequence ID" value="KAI9201739.1"/>
    <property type="molecule type" value="Genomic_DNA"/>
</dbReference>